<dbReference type="Gene3D" id="3.10.180.10">
    <property type="entry name" value="2,3-Dihydroxybiphenyl 1,2-Dioxygenase, domain 1"/>
    <property type="match status" value="1"/>
</dbReference>
<proteinExistence type="inferred from homology"/>
<evidence type="ECO:0000256" key="1">
    <source>
        <dbReference type="ARBA" id="ARBA00001954"/>
    </source>
</evidence>
<evidence type="ECO:0000313" key="10">
    <source>
        <dbReference type="EMBL" id="MFB9644742.1"/>
    </source>
</evidence>
<comment type="cofactor">
    <cofactor evidence="1 8">
        <name>Fe(2+)</name>
        <dbReference type="ChEBI" id="CHEBI:29033"/>
    </cofactor>
</comment>
<feature type="domain" description="VOC" evidence="9">
    <location>
        <begin position="44"/>
        <end position="163"/>
    </location>
</feature>
<dbReference type="RefSeq" id="WP_344711538.1">
    <property type="nucleotide sequence ID" value="NZ_BAAAWH010000001.1"/>
</dbReference>
<dbReference type="InterPro" id="IPR000486">
    <property type="entry name" value="Xdiol_ring_cleave_dOase_1/2"/>
</dbReference>
<organism evidence="10 11">
    <name type="scientific">Microbacterium terregens</name>
    <dbReference type="NCBI Taxonomy" id="69363"/>
    <lineage>
        <taxon>Bacteria</taxon>
        <taxon>Bacillati</taxon>
        <taxon>Actinomycetota</taxon>
        <taxon>Actinomycetes</taxon>
        <taxon>Micrococcales</taxon>
        <taxon>Microbacteriaceae</taxon>
        <taxon>Microbacterium</taxon>
    </lineage>
</organism>
<dbReference type="InterPro" id="IPR050383">
    <property type="entry name" value="GlyoxalaseI/FosfomycinResist"/>
</dbReference>
<dbReference type="PROSITE" id="PS51819">
    <property type="entry name" value="VOC"/>
    <property type="match status" value="1"/>
</dbReference>
<evidence type="ECO:0000256" key="7">
    <source>
        <dbReference type="ARBA" id="ARBA00023004"/>
    </source>
</evidence>
<sequence length="253" mass="28726">MARKRPARCRSRHHHLIEEESSSMTIDHSQYFLTARPRPIRPPKLHHATFMTMDVDAMVAFYELVAGLQPVYYSQHAAWLTNDDANHRIALLRIPGVHPPVDKPHSAGLHHTAFEYDSFDGWIDNYERLRDAGVAPTVCVDHGMTISMYYQDPDGNGVEIQVDAFNDWAMSKEWMWASQEFAEDQIGPQFDPEKVLTAYRAGATAQEIHERARNGEFLPEHPRQGMWFDDPWPGRIAIEPGLAAGVLLPGTEG</sequence>
<accession>A0ABV5SWK9</accession>
<evidence type="ECO:0000313" key="11">
    <source>
        <dbReference type="Proteomes" id="UP001589611"/>
    </source>
</evidence>
<keyword evidence="11" id="KW-1185">Reference proteome</keyword>
<dbReference type="PANTHER" id="PTHR21366:SF14">
    <property type="entry name" value="GLYOXALASE DOMAIN-CONTAINING PROTEIN 5"/>
    <property type="match status" value="1"/>
</dbReference>
<evidence type="ECO:0000256" key="5">
    <source>
        <dbReference type="ARBA" id="ARBA00022964"/>
    </source>
</evidence>
<evidence type="ECO:0000259" key="9">
    <source>
        <dbReference type="PROSITE" id="PS51819"/>
    </source>
</evidence>
<dbReference type="InterPro" id="IPR037523">
    <property type="entry name" value="VOC_core"/>
</dbReference>
<dbReference type="Proteomes" id="UP001589611">
    <property type="component" value="Unassembled WGS sequence"/>
</dbReference>
<keyword evidence="5 8" id="KW-0223">Dioxygenase</keyword>
<keyword evidence="3" id="KW-0479">Metal-binding</keyword>
<comment type="caution">
    <text evidence="10">The sequence shown here is derived from an EMBL/GenBank/DDBJ whole genome shotgun (WGS) entry which is preliminary data.</text>
</comment>
<reference evidence="10 11" key="1">
    <citation type="submission" date="2024-09" db="EMBL/GenBank/DDBJ databases">
        <authorList>
            <person name="Sun Q."/>
            <person name="Mori K."/>
        </authorList>
    </citation>
    <scope>NUCLEOTIDE SEQUENCE [LARGE SCALE GENOMIC DNA]</scope>
    <source>
        <strain evidence="10 11">JCM 1342</strain>
    </source>
</reference>
<name>A0ABV5SWK9_9MICO</name>
<dbReference type="PANTHER" id="PTHR21366">
    <property type="entry name" value="GLYOXALASE FAMILY PROTEIN"/>
    <property type="match status" value="1"/>
</dbReference>
<evidence type="ECO:0000256" key="2">
    <source>
        <dbReference type="ARBA" id="ARBA00008784"/>
    </source>
</evidence>
<dbReference type="SUPFAM" id="SSF54593">
    <property type="entry name" value="Glyoxalase/Bleomycin resistance protein/Dihydroxybiphenyl dioxygenase"/>
    <property type="match status" value="1"/>
</dbReference>
<evidence type="ECO:0000256" key="8">
    <source>
        <dbReference type="RuleBase" id="RU000683"/>
    </source>
</evidence>
<dbReference type="PROSITE" id="PS00082">
    <property type="entry name" value="EXTRADIOL_DIOXYGENAS"/>
    <property type="match status" value="1"/>
</dbReference>
<keyword evidence="4 8" id="KW-0058">Aromatic hydrocarbons catabolism</keyword>
<keyword evidence="6 8" id="KW-0560">Oxidoreductase</keyword>
<keyword evidence="7 8" id="KW-0408">Iron</keyword>
<dbReference type="InterPro" id="IPR004360">
    <property type="entry name" value="Glyas_Fos-R_dOase_dom"/>
</dbReference>
<evidence type="ECO:0000256" key="4">
    <source>
        <dbReference type="ARBA" id="ARBA00022797"/>
    </source>
</evidence>
<evidence type="ECO:0000256" key="6">
    <source>
        <dbReference type="ARBA" id="ARBA00023002"/>
    </source>
</evidence>
<protein>
    <submittedName>
        <fullName evidence="10">VOC family protein</fullName>
    </submittedName>
</protein>
<evidence type="ECO:0000256" key="3">
    <source>
        <dbReference type="ARBA" id="ARBA00022723"/>
    </source>
</evidence>
<dbReference type="EMBL" id="JBHMBE010000001">
    <property type="protein sequence ID" value="MFB9644742.1"/>
    <property type="molecule type" value="Genomic_DNA"/>
</dbReference>
<dbReference type="Pfam" id="PF00903">
    <property type="entry name" value="Glyoxalase"/>
    <property type="match status" value="1"/>
</dbReference>
<dbReference type="InterPro" id="IPR029068">
    <property type="entry name" value="Glyas_Bleomycin-R_OHBP_Dase"/>
</dbReference>
<comment type="similarity">
    <text evidence="2 8">Belongs to the extradiol ring-cleavage dioxygenase family.</text>
</comment>
<gene>
    <name evidence="10" type="ORF">ACFFPJ_02905</name>
</gene>